<proteinExistence type="inferred from homology"/>
<dbReference type="InterPro" id="IPR003527">
    <property type="entry name" value="MAP_kinase_CS"/>
</dbReference>
<sequence>MSALTPAVSAAPVPHPPSGASTSSTSSASKQSRAVSGPTYMENGRKTYVVHGANFEVPSFIDITKSVGYGAYGLVCAAVDVRTNKKVAVKKNKQVFRDAGDGKRILREVKLLKMFRHENVLSLCTFYVGSGTFDDVYLVTELFDTDLATVIRSKQNMSEDHGKYFIYQVLRGLKYVHSSNVVHRDLKPQNILVNLNCDLKLCDFGLARGLNKLDTIEMTDYVVTRWYRPPELIMLNKHYDTSVDIWSTGCIFAELLNRKPLFPGSNYLSQLQHIVGLVGIPDGILSSSSFQNKDAVEFLLNLKIQKKEDNSLQSAIPGSTDPHAADFLGSMLQFDPKKRLSASELMKHPYMSKLHDPNDEPVSNTQFDWEFDAVETLSRDDLRRLFVTESQEFPEHLPVDL</sequence>
<dbReference type="InterPro" id="IPR017441">
    <property type="entry name" value="Protein_kinase_ATP_BS"/>
</dbReference>
<dbReference type="PROSITE" id="PS01351">
    <property type="entry name" value="MAPK"/>
    <property type="match status" value="1"/>
</dbReference>
<dbReference type="SUPFAM" id="SSF56112">
    <property type="entry name" value="Protein kinase-like (PK-like)"/>
    <property type="match status" value="1"/>
</dbReference>
<dbReference type="AlphaFoldDB" id="A0A0S4JXW9"/>
<evidence type="ECO:0000256" key="6">
    <source>
        <dbReference type="PROSITE-ProRule" id="PRU10141"/>
    </source>
</evidence>
<feature type="compositionally biased region" description="Low complexity" evidence="9">
    <location>
        <begin position="1"/>
        <end position="36"/>
    </location>
</feature>
<keyword evidence="1 7" id="KW-0723">Serine/threonine-protein kinase</keyword>
<keyword evidence="12" id="KW-1185">Reference proteome</keyword>
<dbReference type="OrthoDB" id="192887at2759"/>
<feature type="binding site" evidence="6">
    <location>
        <position position="91"/>
    </location>
    <ligand>
        <name>ATP</name>
        <dbReference type="ChEBI" id="CHEBI:30616"/>
    </ligand>
</feature>
<gene>
    <name evidence="11" type="ORF">BSAL_47170</name>
</gene>
<dbReference type="Gene3D" id="3.30.200.20">
    <property type="entry name" value="Phosphorylase Kinase, domain 1"/>
    <property type="match status" value="1"/>
</dbReference>
<dbReference type="OMA" id="QNMTHEV"/>
<keyword evidence="3 6" id="KW-0547">Nucleotide-binding</keyword>
<evidence type="ECO:0000256" key="4">
    <source>
        <dbReference type="ARBA" id="ARBA00022777"/>
    </source>
</evidence>
<dbReference type="PANTHER" id="PTHR24055">
    <property type="entry name" value="MITOGEN-ACTIVATED PROTEIN KINASE"/>
    <property type="match status" value="1"/>
</dbReference>
<comment type="activity regulation">
    <text evidence="8">Activated by threonine and tyrosine phosphorylation.</text>
</comment>
<dbReference type="InterPro" id="IPR008271">
    <property type="entry name" value="Ser/Thr_kinase_AS"/>
</dbReference>
<keyword evidence="2 8" id="KW-0808">Transferase</keyword>
<protein>
    <recommendedName>
        <fullName evidence="8">Mitogen-activated protein kinase</fullName>
        <ecNumber evidence="8">2.7.11.24</ecNumber>
    </recommendedName>
</protein>
<dbReference type="Proteomes" id="UP000051952">
    <property type="component" value="Unassembled WGS sequence"/>
</dbReference>
<name>A0A0S4JXW9_BODSA</name>
<dbReference type="InterPro" id="IPR000719">
    <property type="entry name" value="Prot_kinase_dom"/>
</dbReference>
<dbReference type="Pfam" id="PF00069">
    <property type="entry name" value="Pkinase"/>
    <property type="match status" value="1"/>
</dbReference>
<dbReference type="VEuPathDB" id="TriTrypDB:BSAL_47170"/>
<evidence type="ECO:0000259" key="10">
    <source>
        <dbReference type="PROSITE" id="PS50011"/>
    </source>
</evidence>
<dbReference type="PROSITE" id="PS50011">
    <property type="entry name" value="PROTEIN_KINASE_DOM"/>
    <property type="match status" value="1"/>
</dbReference>
<evidence type="ECO:0000256" key="1">
    <source>
        <dbReference type="ARBA" id="ARBA00022527"/>
    </source>
</evidence>
<comment type="cofactor">
    <cofactor evidence="8">
        <name>Mg(2+)</name>
        <dbReference type="ChEBI" id="CHEBI:18420"/>
    </cofactor>
</comment>
<evidence type="ECO:0000313" key="11">
    <source>
        <dbReference type="EMBL" id="CUG94235.1"/>
    </source>
</evidence>
<organism evidence="11 12">
    <name type="scientific">Bodo saltans</name>
    <name type="common">Flagellated protozoan</name>
    <dbReference type="NCBI Taxonomy" id="75058"/>
    <lineage>
        <taxon>Eukaryota</taxon>
        <taxon>Discoba</taxon>
        <taxon>Euglenozoa</taxon>
        <taxon>Kinetoplastea</taxon>
        <taxon>Metakinetoplastina</taxon>
        <taxon>Eubodonida</taxon>
        <taxon>Bodonidae</taxon>
        <taxon>Bodo</taxon>
    </lineage>
</organism>
<keyword evidence="4 8" id="KW-0418">Kinase</keyword>
<evidence type="ECO:0000313" key="12">
    <source>
        <dbReference type="Proteomes" id="UP000051952"/>
    </source>
</evidence>
<evidence type="ECO:0000256" key="5">
    <source>
        <dbReference type="ARBA" id="ARBA00022840"/>
    </source>
</evidence>
<dbReference type="PROSITE" id="PS00108">
    <property type="entry name" value="PROTEIN_KINASE_ST"/>
    <property type="match status" value="1"/>
</dbReference>
<evidence type="ECO:0000256" key="7">
    <source>
        <dbReference type="RuleBase" id="RU000304"/>
    </source>
</evidence>
<evidence type="ECO:0000256" key="9">
    <source>
        <dbReference type="SAM" id="MobiDB-lite"/>
    </source>
</evidence>
<evidence type="ECO:0000256" key="3">
    <source>
        <dbReference type="ARBA" id="ARBA00022741"/>
    </source>
</evidence>
<dbReference type="EC" id="2.7.11.24" evidence="8"/>
<keyword evidence="8" id="KW-0460">Magnesium</keyword>
<feature type="domain" description="Protein kinase" evidence="10">
    <location>
        <begin position="61"/>
        <end position="351"/>
    </location>
</feature>
<evidence type="ECO:0000256" key="8">
    <source>
        <dbReference type="RuleBase" id="RU361165"/>
    </source>
</evidence>
<dbReference type="SMART" id="SM00220">
    <property type="entry name" value="S_TKc"/>
    <property type="match status" value="1"/>
</dbReference>
<reference evidence="12" key="1">
    <citation type="submission" date="2015-09" db="EMBL/GenBank/DDBJ databases">
        <authorList>
            <consortium name="Pathogen Informatics"/>
        </authorList>
    </citation>
    <scope>NUCLEOTIDE SEQUENCE [LARGE SCALE GENOMIC DNA]</scope>
    <source>
        <strain evidence="12">Lake Konstanz</strain>
    </source>
</reference>
<keyword evidence="5 6" id="KW-0067">ATP-binding</keyword>
<dbReference type="FunFam" id="1.10.510.10:FF:000040">
    <property type="entry name" value="Mitogen-activated protein kinase"/>
    <property type="match status" value="1"/>
</dbReference>
<accession>A0A0S4JXW9</accession>
<dbReference type="Gene3D" id="1.10.510.10">
    <property type="entry name" value="Transferase(Phosphotransferase) domain 1"/>
    <property type="match status" value="1"/>
</dbReference>
<evidence type="ECO:0000256" key="2">
    <source>
        <dbReference type="ARBA" id="ARBA00022679"/>
    </source>
</evidence>
<dbReference type="GO" id="GO:0005524">
    <property type="term" value="F:ATP binding"/>
    <property type="evidence" value="ECO:0007669"/>
    <property type="project" value="UniProtKB-UniRule"/>
</dbReference>
<dbReference type="CDD" id="cd07834">
    <property type="entry name" value="STKc_MAPK"/>
    <property type="match status" value="1"/>
</dbReference>
<dbReference type="InterPro" id="IPR011009">
    <property type="entry name" value="Kinase-like_dom_sf"/>
</dbReference>
<dbReference type="PROSITE" id="PS00107">
    <property type="entry name" value="PROTEIN_KINASE_ATP"/>
    <property type="match status" value="1"/>
</dbReference>
<dbReference type="EMBL" id="CYKH01002227">
    <property type="protein sequence ID" value="CUG94235.1"/>
    <property type="molecule type" value="Genomic_DNA"/>
</dbReference>
<comment type="catalytic activity">
    <reaction evidence="8">
        <text>L-threonyl-[protein] + ATP = O-phospho-L-threonyl-[protein] + ADP + H(+)</text>
        <dbReference type="Rhea" id="RHEA:46608"/>
        <dbReference type="Rhea" id="RHEA-COMP:11060"/>
        <dbReference type="Rhea" id="RHEA-COMP:11605"/>
        <dbReference type="ChEBI" id="CHEBI:15378"/>
        <dbReference type="ChEBI" id="CHEBI:30013"/>
        <dbReference type="ChEBI" id="CHEBI:30616"/>
        <dbReference type="ChEBI" id="CHEBI:61977"/>
        <dbReference type="ChEBI" id="CHEBI:456216"/>
        <dbReference type="EC" id="2.7.11.24"/>
    </reaction>
</comment>
<dbReference type="InterPro" id="IPR050117">
    <property type="entry name" value="MAPK"/>
</dbReference>
<comment type="similarity">
    <text evidence="8">Belongs to the protein kinase superfamily. Ser/Thr protein kinase family. MAP kinase subfamily.</text>
</comment>
<dbReference type="GO" id="GO:0004707">
    <property type="term" value="F:MAP kinase activity"/>
    <property type="evidence" value="ECO:0007669"/>
    <property type="project" value="UniProtKB-EC"/>
</dbReference>
<feature type="region of interest" description="Disordered" evidence="9">
    <location>
        <begin position="1"/>
        <end position="39"/>
    </location>
</feature>